<dbReference type="EMBL" id="CP061336">
    <property type="protein sequence ID" value="QNU68116.1"/>
    <property type="molecule type" value="Genomic_DNA"/>
</dbReference>
<protein>
    <recommendedName>
        <fullName evidence="3">Type IV pilus assembly protein PilO</fullName>
    </recommendedName>
</protein>
<organism evidence="1 2">
    <name type="scientific">Ruminiclostridium herbifermentans</name>
    <dbReference type="NCBI Taxonomy" id="2488810"/>
    <lineage>
        <taxon>Bacteria</taxon>
        <taxon>Bacillati</taxon>
        <taxon>Bacillota</taxon>
        <taxon>Clostridia</taxon>
        <taxon>Eubacteriales</taxon>
        <taxon>Oscillospiraceae</taxon>
        <taxon>Ruminiclostridium</taxon>
    </lineage>
</organism>
<dbReference type="KEGG" id="rher:EHE19_006700"/>
<dbReference type="RefSeq" id="WP_137698880.1">
    <property type="nucleotide sequence ID" value="NZ_CP061336.1"/>
</dbReference>
<dbReference type="AlphaFoldDB" id="A0A4U7J8C7"/>
<dbReference type="Proteomes" id="UP000306409">
    <property type="component" value="Chromosome"/>
</dbReference>
<proteinExistence type="predicted"/>
<accession>A0A4U7J8C7</accession>
<evidence type="ECO:0000313" key="1">
    <source>
        <dbReference type="EMBL" id="QNU68116.1"/>
    </source>
</evidence>
<sequence>MKMTERDKKLLIGLGIFIFVVVFVRFLFLPKISSIKAINEEINTLNNTYTVNASYKARAEKIDSDIKILSAKLTDLRSVYPPKIDISELIITIKNLSKDSELEFKSINFDNYKPVTNGESSGSATASSAGTANEAGNQETAIAAGSNSQLDAQSEANSAASAKIKNYFYLWGLDSQGTMSKDEIEVPNGKPYSVSAKVEAEGTIEQIKAFFTNLNNLGTKAYCNSVNIAGAASGKSEDTDGKLKFSATITFYGIMDKAAAGYYLLHDGKWSPIPPADNKTNLFKEYSGFDSVSNGEASLDSAAKNDTNSELGTYDFSVVASPYGGGLAPSVSITCKNPKENTTYLTPIVYGDNKGIENAEIFIEEKAGKYYCKFKTDHEAYPDNDYSQTFEFVPIGKDLRLVVFSSARNGDNDKSGINLNIINNTKRTLNYLIKYDDEKSPRVKIGKTTGSVRNEK</sequence>
<dbReference type="OrthoDB" id="1736853at2"/>
<name>A0A4U7J8C7_9FIRM</name>
<keyword evidence="2" id="KW-1185">Reference proteome</keyword>
<reference evidence="1 2" key="1">
    <citation type="submission" date="2020-09" db="EMBL/GenBank/DDBJ databases">
        <title>Characterization and genome sequencing of Ruminiclostridium sp. nov. MA18.</title>
        <authorList>
            <person name="Rettenmaier R."/>
            <person name="Kowollik M.-L."/>
            <person name="Liebl W."/>
            <person name="Zverlov V."/>
        </authorList>
    </citation>
    <scope>NUCLEOTIDE SEQUENCE [LARGE SCALE GENOMIC DNA]</scope>
    <source>
        <strain evidence="1 2">MA18</strain>
    </source>
</reference>
<evidence type="ECO:0008006" key="3">
    <source>
        <dbReference type="Google" id="ProtNLM"/>
    </source>
</evidence>
<gene>
    <name evidence="1" type="ORF">EHE19_006700</name>
</gene>
<evidence type="ECO:0000313" key="2">
    <source>
        <dbReference type="Proteomes" id="UP000306409"/>
    </source>
</evidence>